<evidence type="ECO:0000313" key="1">
    <source>
        <dbReference type="EMBL" id="KZX12184.1"/>
    </source>
</evidence>
<name>A0A166ALA8_9EURY</name>
<accession>A0A166ALA8</accession>
<sequence length="386" mass="42480">MRKKTIIILLITMCIAFAMVSSASAVNVGVVKATSLGSDVVYLTNAPDAVKKPTKYAQSAKFVSSHSQETKKNIYQVKPVNGLNAKYTFKTTYFLPQVWKKGKALTCVESSAIKGNYLYTLVLVNSKSNKGFIVRYDMKVLNKEGVNKEGTNAKSLRKIGMLYKSGKKLNAKLTRIAKAVKVGPTFTTGHGQSLSLNPKDGYLYMWQDISSSENLKLLKIDPKTLKPAKSYDFKLWNLGSKSYVKGVHDLAFDKYGNFYVEIVYGASQSLPTGAVKIYQGTINGNKITAKQAPNVLSRGPGAYKQSVGQGIGINPVTNRLFILTDGAFYSMPIDKLMSGTLSKEDMGYTVLNTKREFESITFDAKGTAYLFVLRGSEILQSKDPYV</sequence>
<dbReference type="RefSeq" id="WP_067091374.1">
    <property type="nucleotide sequence ID" value="NZ_LWMV01000171.1"/>
</dbReference>
<dbReference type="STRING" id="49547.MBCUR_11340"/>
<dbReference type="PATRIC" id="fig|49547.3.peg.1211"/>
<dbReference type="SUPFAM" id="SSF63829">
    <property type="entry name" value="Calcium-dependent phosphotriesterase"/>
    <property type="match status" value="1"/>
</dbReference>
<comment type="caution">
    <text evidence="1">The sequence shown here is derived from an EMBL/GenBank/DDBJ whole genome shotgun (WGS) entry which is preliminary data.</text>
</comment>
<evidence type="ECO:0000313" key="2">
    <source>
        <dbReference type="Proteomes" id="UP000077245"/>
    </source>
</evidence>
<organism evidence="1 2">
    <name type="scientific">Methanobrevibacter curvatus</name>
    <dbReference type="NCBI Taxonomy" id="49547"/>
    <lineage>
        <taxon>Archaea</taxon>
        <taxon>Methanobacteriati</taxon>
        <taxon>Methanobacteriota</taxon>
        <taxon>Methanomada group</taxon>
        <taxon>Methanobacteria</taxon>
        <taxon>Methanobacteriales</taxon>
        <taxon>Methanobacteriaceae</taxon>
        <taxon>Methanobrevibacter</taxon>
    </lineage>
</organism>
<dbReference type="Proteomes" id="UP000077245">
    <property type="component" value="Unassembled WGS sequence"/>
</dbReference>
<keyword evidence="2" id="KW-1185">Reference proteome</keyword>
<gene>
    <name evidence="1" type="ORF">MBCUR_11340</name>
</gene>
<dbReference type="AlphaFoldDB" id="A0A166ALA8"/>
<proteinExistence type="predicted"/>
<dbReference type="EMBL" id="LWMV01000171">
    <property type="protein sequence ID" value="KZX12184.1"/>
    <property type="molecule type" value="Genomic_DNA"/>
</dbReference>
<reference evidence="1 2" key="1">
    <citation type="submission" date="2016-04" db="EMBL/GenBank/DDBJ databases">
        <title>Genome sequence of Methanobrevibacter curvatus DSM 11111.</title>
        <authorList>
            <person name="Poehlein A."/>
            <person name="Seedorf H."/>
            <person name="Daniel R."/>
        </authorList>
    </citation>
    <scope>NUCLEOTIDE SEQUENCE [LARGE SCALE GENOMIC DNA]</scope>
    <source>
        <strain evidence="1 2">DSM 11111</strain>
    </source>
</reference>
<dbReference type="OrthoDB" id="375105at2157"/>
<protein>
    <submittedName>
        <fullName evidence="1">Uncharacterized protein</fullName>
    </submittedName>
</protein>